<dbReference type="Proteomes" id="UP001163321">
    <property type="component" value="Chromosome 6"/>
</dbReference>
<organism evidence="1 2">
    <name type="scientific">Peronosclerospora sorghi</name>
    <dbReference type="NCBI Taxonomy" id="230839"/>
    <lineage>
        <taxon>Eukaryota</taxon>
        <taxon>Sar</taxon>
        <taxon>Stramenopiles</taxon>
        <taxon>Oomycota</taxon>
        <taxon>Peronosporomycetes</taxon>
        <taxon>Peronosporales</taxon>
        <taxon>Peronosporaceae</taxon>
        <taxon>Peronosclerospora</taxon>
    </lineage>
</organism>
<sequence>MVVSRPSPTQVQCPPSFWTQLKAIPPPPSSSSSSMPTDEPHWASSPTSIATPTTSAHALPSFTFDASGGRASLPLGYYSSSLAPSRGPSVTSTWTSSSTYAHETTGMLGTEFLQHHHHHHGTTPAPPPPFIPPSVVLQQSDALPRGHDDDLVMDAQMLHEVLQGMPGSGQTPVHGAGSHPPRGQQIPGLHVLFAMPLAPTEVTPTPPTYYPPLTTTPADLFLPMSQPSSSSGMPSGPLFPSSDRPPPPPLGGLPPPYDHTLAAAAASTTDAAVPVPLLPRKKRTTATRICKVDGCTKGIRSRGLCKAHGGGRRCTTPGCTTSDQGGGHCVLHGGGRRCRIEGCKKSAQWRGVCKMHGGARRCRYGQCTKNGQVKQGYCRMHHNLLTAQRQQQDHVDTQTQQHAVGKLADI</sequence>
<evidence type="ECO:0000313" key="1">
    <source>
        <dbReference type="EMBL" id="KAI9910820.1"/>
    </source>
</evidence>
<gene>
    <name evidence="1" type="ORF">PsorP6_010483</name>
</gene>
<comment type="caution">
    <text evidence="1">The sequence shown here is derived from an EMBL/GenBank/DDBJ whole genome shotgun (WGS) entry which is preliminary data.</text>
</comment>
<name>A0ACC0VY11_9STRA</name>
<evidence type="ECO:0000313" key="2">
    <source>
        <dbReference type="Proteomes" id="UP001163321"/>
    </source>
</evidence>
<proteinExistence type="predicted"/>
<reference evidence="1 2" key="1">
    <citation type="journal article" date="2022" name="bioRxiv">
        <title>The genome of the oomycete Peronosclerospora sorghi, a cosmopolitan pathogen of maize and sorghum, is inflated with dispersed pseudogenes.</title>
        <authorList>
            <person name="Fletcher K."/>
            <person name="Martin F."/>
            <person name="Isakeit T."/>
            <person name="Cavanaugh K."/>
            <person name="Magill C."/>
            <person name="Michelmore R."/>
        </authorList>
    </citation>
    <scope>NUCLEOTIDE SEQUENCE [LARGE SCALE GENOMIC DNA]</scope>
    <source>
        <strain evidence="1">P6</strain>
    </source>
</reference>
<protein>
    <submittedName>
        <fullName evidence="1">Uncharacterized protein</fullName>
    </submittedName>
</protein>
<accession>A0ACC0VY11</accession>
<keyword evidence="2" id="KW-1185">Reference proteome</keyword>
<dbReference type="EMBL" id="CM047585">
    <property type="protein sequence ID" value="KAI9910820.1"/>
    <property type="molecule type" value="Genomic_DNA"/>
</dbReference>